<keyword evidence="4" id="KW-1185">Reference proteome</keyword>
<gene>
    <name evidence="3" type="ORF">XYLVIOL_LOCUS3038</name>
</gene>
<evidence type="ECO:0000313" key="3">
    <source>
        <dbReference type="EMBL" id="CAL7938027.1"/>
    </source>
</evidence>
<feature type="domain" description="Ig-like" evidence="2">
    <location>
        <begin position="40"/>
        <end position="136"/>
    </location>
</feature>
<proteinExistence type="predicted"/>
<dbReference type="EMBL" id="CAXAJV020001288">
    <property type="protein sequence ID" value="CAL7938027.1"/>
    <property type="molecule type" value="Genomic_DNA"/>
</dbReference>
<dbReference type="PANTHER" id="PTHR21261">
    <property type="entry name" value="BEAT PROTEIN"/>
    <property type="match status" value="1"/>
</dbReference>
<accession>A0ABP1NC38</accession>
<organism evidence="3 4">
    <name type="scientific">Xylocopa violacea</name>
    <name type="common">Violet carpenter bee</name>
    <name type="synonym">Apis violacea</name>
    <dbReference type="NCBI Taxonomy" id="135666"/>
    <lineage>
        <taxon>Eukaryota</taxon>
        <taxon>Metazoa</taxon>
        <taxon>Ecdysozoa</taxon>
        <taxon>Arthropoda</taxon>
        <taxon>Hexapoda</taxon>
        <taxon>Insecta</taxon>
        <taxon>Pterygota</taxon>
        <taxon>Neoptera</taxon>
        <taxon>Endopterygota</taxon>
        <taxon>Hymenoptera</taxon>
        <taxon>Apocrita</taxon>
        <taxon>Aculeata</taxon>
        <taxon>Apoidea</taxon>
        <taxon>Anthophila</taxon>
        <taxon>Apidae</taxon>
        <taxon>Xylocopa</taxon>
        <taxon>Xylocopa</taxon>
    </lineage>
</organism>
<dbReference type="Proteomes" id="UP001642520">
    <property type="component" value="Unassembled WGS sequence"/>
</dbReference>
<dbReference type="InterPro" id="IPR013151">
    <property type="entry name" value="Immunoglobulin_dom"/>
</dbReference>
<dbReference type="InterPro" id="IPR007110">
    <property type="entry name" value="Ig-like_dom"/>
</dbReference>
<dbReference type="SMART" id="SM00409">
    <property type="entry name" value="IG"/>
    <property type="match status" value="1"/>
</dbReference>
<evidence type="ECO:0000256" key="1">
    <source>
        <dbReference type="SAM" id="MobiDB-lite"/>
    </source>
</evidence>
<dbReference type="PANTHER" id="PTHR21261:SF17">
    <property type="entry name" value="BEAT VI"/>
    <property type="match status" value="1"/>
</dbReference>
<reference evidence="3 4" key="1">
    <citation type="submission" date="2024-08" db="EMBL/GenBank/DDBJ databases">
        <authorList>
            <person name="Will J Nash"/>
            <person name="Angela Man"/>
            <person name="Seanna McTaggart"/>
            <person name="Kendall Baker"/>
            <person name="Tom Barker"/>
            <person name="Leah Catchpole"/>
            <person name="Alex Durrant"/>
            <person name="Karim Gharbi"/>
            <person name="Naomi Irish"/>
            <person name="Gemy Kaithakottil"/>
            <person name="Debby Ku"/>
            <person name="Aaliyah Providence"/>
            <person name="Felix Shaw"/>
            <person name="David Swarbreck"/>
            <person name="Chris Watkins"/>
            <person name="Ann M. McCartney"/>
            <person name="Giulio Formenti"/>
            <person name="Alice Mouton"/>
            <person name="Noel Vella"/>
            <person name="Bjorn M von Reumont"/>
            <person name="Adriana Vella"/>
            <person name="Wilfried Haerty"/>
        </authorList>
    </citation>
    <scope>NUCLEOTIDE SEQUENCE [LARGE SCALE GENOMIC DNA]</scope>
</reference>
<evidence type="ECO:0000313" key="4">
    <source>
        <dbReference type="Proteomes" id="UP001642520"/>
    </source>
</evidence>
<dbReference type="InterPro" id="IPR003599">
    <property type="entry name" value="Ig_sub"/>
</dbReference>
<dbReference type="Pfam" id="PF00047">
    <property type="entry name" value="ig"/>
    <property type="match status" value="1"/>
</dbReference>
<dbReference type="InterPro" id="IPR013783">
    <property type="entry name" value="Ig-like_fold"/>
</dbReference>
<dbReference type="PROSITE" id="PS50835">
    <property type="entry name" value="IG_LIKE"/>
    <property type="match status" value="2"/>
</dbReference>
<comment type="caution">
    <text evidence="3">The sequence shown here is derived from an EMBL/GenBank/DDBJ whole genome shotgun (WGS) entry which is preliminary data.</text>
</comment>
<dbReference type="SUPFAM" id="SSF48726">
    <property type="entry name" value="Immunoglobulin"/>
    <property type="match status" value="1"/>
</dbReference>
<sequence>MDKDVRRKCGKVRRALFHLLLIVGGATGLKDLTINVPSVVRSGDTVTLSCHYNLEGLPLYTIQWFLGEAEFYKYGPDRDPPYSTFDVDGIHVNISKSNANDVTLVNVSRKLTGRYKCEVSAGSPSYHTLIEKATMEVVDAPKTDPAIGIEKDRIAVGELLRANCTTGSSRPASYITWKLNGDLIANDSMIYRTRYLAIPQDDDSQVSKSTVDFKVTNDMFRNGRLHLRCIASIADVYRKSADIEISEDAPRIASITGESPPREHRETNSADPSSTWTTATTMILILASTVFLVSSSMTMTVARIATTESSLTGR</sequence>
<name>A0ABP1NC38_XYLVO</name>
<evidence type="ECO:0000259" key="2">
    <source>
        <dbReference type="PROSITE" id="PS50835"/>
    </source>
</evidence>
<dbReference type="InterPro" id="IPR036179">
    <property type="entry name" value="Ig-like_dom_sf"/>
</dbReference>
<protein>
    <recommendedName>
        <fullName evidence="2">Ig-like domain-containing protein</fullName>
    </recommendedName>
</protein>
<feature type="domain" description="Ig-like" evidence="2">
    <location>
        <begin position="141"/>
        <end position="246"/>
    </location>
</feature>
<feature type="region of interest" description="Disordered" evidence="1">
    <location>
        <begin position="250"/>
        <end position="274"/>
    </location>
</feature>
<dbReference type="Gene3D" id="2.60.40.10">
    <property type="entry name" value="Immunoglobulins"/>
    <property type="match status" value="2"/>
</dbReference>